<feature type="signal peptide" evidence="2">
    <location>
        <begin position="1"/>
        <end position="23"/>
    </location>
</feature>
<dbReference type="Proteomes" id="UP000054248">
    <property type="component" value="Unassembled WGS sequence"/>
</dbReference>
<protein>
    <recommendedName>
        <fullName evidence="5">Extracellular membrane protein CFEM domain-containing protein</fullName>
    </recommendedName>
</protein>
<dbReference type="HOGENOM" id="CLU_1497288_0_0_1"/>
<reference evidence="3 4" key="1">
    <citation type="submission" date="2014-04" db="EMBL/GenBank/DDBJ databases">
        <authorList>
            <consortium name="DOE Joint Genome Institute"/>
            <person name="Kuo A."/>
            <person name="Girlanda M."/>
            <person name="Perotto S."/>
            <person name="Kohler A."/>
            <person name="Nagy L.G."/>
            <person name="Floudas D."/>
            <person name="Copeland A."/>
            <person name="Barry K.W."/>
            <person name="Cichocki N."/>
            <person name="Veneault-Fourrey C."/>
            <person name="LaButti K."/>
            <person name="Lindquist E.A."/>
            <person name="Lipzen A."/>
            <person name="Lundell T."/>
            <person name="Morin E."/>
            <person name="Murat C."/>
            <person name="Sun H."/>
            <person name="Tunlid A."/>
            <person name="Henrissat B."/>
            <person name="Grigoriev I.V."/>
            <person name="Hibbett D.S."/>
            <person name="Martin F."/>
            <person name="Nordberg H.P."/>
            <person name="Cantor M.N."/>
            <person name="Hua S.X."/>
        </authorList>
    </citation>
    <scope>NUCLEOTIDE SEQUENCE [LARGE SCALE GENOMIC DNA]</scope>
    <source>
        <strain evidence="3 4">MUT 4182</strain>
    </source>
</reference>
<sequence length="179" mass="18272">MHSRTLLSTIPFFIFVSATPAAATLENAASALQVFAPSHHLSARQTSSGDYGPCNDQCKPVDSKIASCGADGVCLCSSDMSTQYHSCVQCCYDLAVNGSLKSQVMSYYTNYVSDCGKAGHPIQGDTTISETTSSSSASSASSTSSSSKSNGASSSTSYSLATVGLGPALLGLIASSSLF</sequence>
<name>A0A0C3QA17_9AGAM</name>
<dbReference type="AlphaFoldDB" id="A0A0C3QA17"/>
<organism evidence="3 4">
    <name type="scientific">Tulasnella calospora MUT 4182</name>
    <dbReference type="NCBI Taxonomy" id="1051891"/>
    <lineage>
        <taxon>Eukaryota</taxon>
        <taxon>Fungi</taxon>
        <taxon>Dikarya</taxon>
        <taxon>Basidiomycota</taxon>
        <taxon>Agaricomycotina</taxon>
        <taxon>Agaricomycetes</taxon>
        <taxon>Cantharellales</taxon>
        <taxon>Tulasnellaceae</taxon>
        <taxon>Tulasnella</taxon>
    </lineage>
</organism>
<evidence type="ECO:0000313" key="4">
    <source>
        <dbReference type="Proteomes" id="UP000054248"/>
    </source>
</evidence>
<evidence type="ECO:0008006" key="5">
    <source>
        <dbReference type="Google" id="ProtNLM"/>
    </source>
</evidence>
<gene>
    <name evidence="3" type="ORF">M407DRAFT_125227</name>
</gene>
<accession>A0A0C3QA17</accession>
<keyword evidence="2" id="KW-0732">Signal</keyword>
<proteinExistence type="predicted"/>
<evidence type="ECO:0000313" key="3">
    <source>
        <dbReference type="EMBL" id="KIO21611.1"/>
    </source>
</evidence>
<keyword evidence="4" id="KW-1185">Reference proteome</keyword>
<evidence type="ECO:0000256" key="2">
    <source>
        <dbReference type="SAM" id="SignalP"/>
    </source>
</evidence>
<dbReference type="EMBL" id="KN823133">
    <property type="protein sequence ID" value="KIO21611.1"/>
    <property type="molecule type" value="Genomic_DNA"/>
</dbReference>
<feature type="region of interest" description="Disordered" evidence="1">
    <location>
        <begin position="126"/>
        <end position="153"/>
    </location>
</feature>
<feature type="chain" id="PRO_5002180673" description="Extracellular membrane protein CFEM domain-containing protein" evidence="2">
    <location>
        <begin position="24"/>
        <end position="179"/>
    </location>
</feature>
<reference evidence="4" key="2">
    <citation type="submission" date="2015-01" db="EMBL/GenBank/DDBJ databases">
        <title>Evolutionary Origins and Diversification of the Mycorrhizal Mutualists.</title>
        <authorList>
            <consortium name="DOE Joint Genome Institute"/>
            <consortium name="Mycorrhizal Genomics Consortium"/>
            <person name="Kohler A."/>
            <person name="Kuo A."/>
            <person name="Nagy L.G."/>
            <person name="Floudas D."/>
            <person name="Copeland A."/>
            <person name="Barry K.W."/>
            <person name="Cichocki N."/>
            <person name="Veneault-Fourrey C."/>
            <person name="LaButti K."/>
            <person name="Lindquist E.A."/>
            <person name="Lipzen A."/>
            <person name="Lundell T."/>
            <person name="Morin E."/>
            <person name="Murat C."/>
            <person name="Riley R."/>
            <person name="Ohm R."/>
            <person name="Sun H."/>
            <person name="Tunlid A."/>
            <person name="Henrissat B."/>
            <person name="Grigoriev I.V."/>
            <person name="Hibbett D.S."/>
            <person name="Martin F."/>
        </authorList>
    </citation>
    <scope>NUCLEOTIDE SEQUENCE [LARGE SCALE GENOMIC DNA]</scope>
    <source>
        <strain evidence="4">MUT 4182</strain>
    </source>
</reference>
<evidence type="ECO:0000256" key="1">
    <source>
        <dbReference type="SAM" id="MobiDB-lite"/>
    </source>
</evidence>